<feature type="transmembrane region" description="Helical" evidence="9">
    <location>
        <begin position="226"/>
        <end position="247"/>
    </location>
</feature>
<feature type="transmembrane region" description="Helical" evidence="9">
    <location>
        <begin position="443"/>
        <end position="476"/>
    </location>
</feature>
<feature type="transmembrane region" description="Helical" evidence="9">
    <location>
        <begin position="523"/>
        <end position="545"/>
    </location>
</feature>
<evidence type="ECO:0000256" key="4">
    <source>
        <dbReference type="ARBA" id="ARBA00022692"/>
    </source>
</evidence>
<keyword evidence="2" id="KW-1003">Cell membrane</keyword>
<organism evidence="11 12">
    <name type="scientific">Lentibacter algarum</name>
    <dbReference type="NCBI Taxonomy" id="576131"/>
    <lineage>
        <taxon>Bacteria</taxon>
        <taxon>Pseudomonadati</taxon>
        <taxon>Pseudomonadota</taxon>
        <taxon>Alphaproteobacteria</taxon>
        <taxon>Rhodobacterales</taxon>
        <taxon>Roseobacteraceae</taxon>
        <taxon>Lentibacter</taxon>
    </lineage>
</organism>
<feature type="transmembrane region" description="Helical" evidence="9">
    <location>
        <begin position="26"/>
        <end position="45"/>
    </location>
</feature>
<feature type="transmembrane region" description="Helical" evidence="9">
    <location>
        <begin position="483"/>
        <end position="511"/>
    </location>
</feature>
<comment type="subcellular location">
    <subcellularLocation>
        <location evidence="1 7">Cell inner membrane</location>
        <topology evidence="1 7">Multi-pass membrane protein</topology>
    </subcellularLocation>
</comment>
<feature type="transmembrane region" description="Helical" evidence="9">
    <location>
        <begin position="363"/>
        <end position="382"/>
    </location>
</feature>
<feature type="transmembrane region" description="Helical" evidence="9">
    <location>
        <begin position="403"/>
        <end position="423"/>
    </location>
</feature>
<evidence type="ECO:0000256" key="5">
    <source>
        <dbReference type="ARBA" id="ARBA00022989"/>
    </source>
</evidence>
<keyword evidence="8" id="KW-0175">Coiled coil</keyword>
<evidence type="ECO:0000256" key="3">
    <source>
        <dbReference type="ARBA" id="ARBA00022519"/>
    </source>
</evidence>
<dbReference type="GO" id="GO:0005886">
    <property type="term" value="C:plasma membrane"/>
    <property type="evidence" value="ECO:0007669"/>
    <property type="project" value="UniProtKB-SubCell"/>
</dbReference>
<proteinExistence type="predicted"/>
<dbReference type="Pfam" id="PF06808">
    <property type="entry name" value="DctM"/>
    <property type="match status" value="2"/>
</dbReference>
<evidence type="ECO:0000313" key="11">
    <source>
        <dbReference type="EMBL" id="SDY71582.1"/>
    </source>
</evidence>
<evidence type="ECO:0000256" key="1">
    <source>
        <dbReference type="ARBA" id="ARBA00004429"/>
    </source>
</evidence>
<evidence type="ECO:0000313" key="12">
    <source>
        <dbReference type="Proteomes" id="UP000199026"/>
    </source>
</evidence>
<feature type="transmembrane region" description="Helical" evidence="9">
    <location>
        <begin position="268"/>
        <end position="292"/>
    </location>
</feature>
<sequence length="888" mass="95667">MELFFLAVLLITMAAALGSGFPVAFALPGSAIITISLAGLAGLMFSGDASAYFHTGGPQQWLSAGVTNLRGVFWEVERDTLIAIPLFIFMGIMLQRSKIAEDLLVTMAQLFGPVPGGLGISVVFVGALLAATTGIVGATVVAMGLISLPAMLRNNYSPSLATGTIAASGTLGQIIPPSIVLIILADQLASATDQASTTRKALHKASTGELSMPSNFDVSSTSAGEMFLGALVPGILLVLIYMLYILIYAYFKPSAAPAVKVEGKFDRAFWGTVAITLIPPLTLIFLVLGSIITGVATVNQAGAIGAAGAMVMAGYRLYDGNNKKLTFVPAILGLVALFMLAYVLGNYEMNIKSIDTPEDQFGITLGIIASVLMIVAVAWSGWRVFRTDGTLDGVMMETAKTTSLVFIILLGAAMLTSAFRAFGGEELVREFLNSLPGGFWTQFIIVMLVIFILGFFLDFIEIAVVVVPIVAPILLADPSANITAVWLGVMIGLNIQTSFLTPPFGFALFYLRGVAPATVKTMQMYKGVIAFISLQLLALGVVGLYPPLVNYLPNRVSFLSENAPPPRNPKMQYCLEEYVGEQLATNGAELEQAIARAQGIDLSGLPKGLAKDLAAGFASAPEAFVQLQTAFDTEVLIEEAAVVYRPKQILVRKVEKEIRKLEEEAEDIRVITGRMKDEEQAKRRARLEAKREEMLAEVEQLKAEIPDTWEPVHDEFAKLTTTEQRARSTYQRNADNAWEAASEALATLEANEAFAALEGELRAMRGFIETVAETDEAGEDTVKALEDKFSDVDGAGDVKSALGKARRALTIKRFDREKALSEFDDAVAEFEAQKSWRANAESLKPELEAYLESIRSTLGLRSQDGLSREAALFMSSCSSVHRDISLNF</sequence>
<feature type="domain" description="TRAP C4-dicarboxylate transport system permease DctM subunit" evidence="10">
    <location>
        <begin position="10"/>
        <end position="187"/>
    </location>
</feature>
<keyword evidence="12" id="KW-1185">Reference proteome</keyword>
<feature type="transmembrane region" description="Helical" evidence="9">
    <location>
        <begin position="298"/>
        <end position="318"/>
    </location>
</feature>
<accession>A0A1H3M4B2</accession>
<dbReference type="GO" id="GO:0022857">
    <property type="term" value="F:transmembrane transporter activity"/>
    <property type="evidence" value="ECO:0007669"/>
    <property type="project" value="UniProtKB-UniRule"/>
</dbReference>
<feature type="coiled-coil region" evidence="8">
    <location>
        <begin position="651"/>
        <end position="704"/>
    </location>
</feature>
<feature type="transmembrane region" description="Helical" evidence="9">
    <location>
        <begin position="117"/>
        <end position="148"/>
    </location>
</feature>
<dbReference type="InterPro" id="IPR010656">
    <property type="entry name" value="DctM"/>
</dbReference>
<reference evidence="11 12" key="1">
    <citation type="submission" date="2016-10" db="EMBL/GenBank/DDBJ databases">
        <authorList>
            <person name="de Groot N.N."/>
        </authorList>
    </citation>
    <scope>NUCLEOTIDE SEQUENCE [LARGE SCALE GENOMIC DNA]</scope>
    <source>
        <strain evidence="11 12">DSM 24677</strain>
    </source>
</reference>
<keyword evidence="3 7" id="KW-0997">Cell inner membrane</keyword>
<keyword evidence="6 9" id="KW-0472">Membrane</keyword>
<comment type="function">
    <text evidence="7">Part of the tripartite ATP-independent periplasmic (TRAP) transport system.</text>
</comment>
<dbReference type="PANTHER" id="PTHR33362:SF7">
    <property type="entry name" value="SLL1103 PROTEIN"/>
    <property type="match status" value="1"/>
</dbReference>
<feature type="transmembrane region" description="Helical" evidence="9">
    <location>
        <begin position="325"/>
        <end position="343"/>
    </location>
</feature>
<protein>
    <submittedName>
        <fullName evidence="11">TRAP transporter, DctM subunit</fullName>
    </submittedName>
</protein>
<keyword evidence="5 9" id="KW-1133">Transmembrane helix</keyword>
<dbReference type="EMBL" id="FNPR01000003">
    <property type="protein sequence ID" value="SDY71582.1"/>
    <property type="molecule type" value="Genomic_DNA"/>
</dbReference>
<feature type="transmembrane region" description="Helical" evidence="9">
    <location>
        <begin position="160"/>
        <end position="185"/>
    </location>
</feature>
<dbReference type="GeneID" id="78125325"/>
<dbReference type="RefSeq" id="WP_089892668.1">
    <property type="nucleotide sequence ID" value="NZ_CALLJM010000045.1"/>
</dbReference>
<dbReference type="InterPro" id="IPR004681">
    <property type="entry name" value="TRAP_DctM"/>
</dbReference>
<name>A0A1H3M4B2_9RHOB</name>
<keyword evidence="4 9" id="KW-0812">Transmembrane</keyword>
<evidence type="ECO:0000256" key="6">
    <source>
        <dbReference type="ARBA" id="ARBA00023136"/>
    </source>
</evidence>
<gene>
    <name evidence="11" type="ORF">SAMN05444486_103376</name>
</gene>
<evidence type="ECO:0000259" key="10">
    <source>
        <dbReference type="Pfam" id="PF06808"/>
    </source>
</evidence>
<dbReference type="STRING" id="576131.SAMN05444486_103376"/>
<dbReference type="AlphaFoldDB" id="A0A1H3M4B2"/>
<evidence type="ECO:0000256" key="8">
    <source>
        <dbReference type="SAM" id="Coils"/>
    </source>
</evidence>
<dbReference type="PANTHER" id="PTHR33362">
    <property type="entry name" value="SIALIC ACID TRAP TRANSPORTER PERMEASE PROTEIN SIAT-RELATED"/>
    <property type="match status" value="1"/>
</dbReference>
<evidence type="ECO:0000256" key="7">
    <source>
        <dbReference type="RuleBase" id="RU369079"/>
    </source>
</evidence>
<keyword evidence="7" id="KW-0813">Transport</keyword>
<evidence type="ECO:0000256" key="2">
    <source>
        <dbReference type="ARBA" id="ARBA00022475"/>
    </source>
</evidence>
<dbReference type="Proteomes" id="UP000199026">
    <property type="component" value="Unassembled WGS sequence"/>
</dbReference>
<dbReference type="OrthoDB" id="7339120at2"/>
<feature type="domain" description="TRAP C4-dicarboxylate transport system permease DctM subunit" evidence="10">
    <location>
        <begin position="218"/>
        <end position="546"/>
    </location>
</feature>
<evidence type="ECO:0000256" key="9">
    <source>
        <dbReference type="SAM" id="Phobius"/>
    </source>
</evidence>